<dbReference type="Proteomes" id="UP000639772">
    <property type="component" value="Chromosome 6"/>
</dbReference>
<feature type="region of interest" description="Disordered" evidence="1">
    <location>
        <begin position="55"/>
        <end position="80"/>
    </location>
</feature>
<evidence type="ECO:0000313" key="2">
    <source>
        <dbReference type="EMBL" id="KAG0479122.1"/>
    </source>
</evidence>
<evidence type="ECO:0000256" key="1">
    <source>
        <dbReference type="SAM" id="MobiDB-lite"/>
    </source>
</evidence>
<evidence type="ECO:0000313" key="3">
    <source>
        <dbReference type="Proteomes" id="UP000639772"/>
    </source>
</evidence>
<proteinExistence type="predicted"/>
<sequence length="80" mass="8696">MKRRKSTSEAAARAITIGRSRAAKDQGGAVVMPEEENQTVDGGKPLEEEDFFEGRMDIESMDYQGSGANSRHDPKSPGKP</sequence>
<dbReference type="OrthoDB" id="693939at2759"/>
<feature type="compositionally biased region" description="Basic and acidic residues" evidence="1">
    <location>
        <begin position="70"/>
        <end position="80"/>
    </location>
</feature>
<comment type="caution">
    <text evidence="2">The sequence shown here is derived from an EMBL/GenBank/DDBJ whole genome shotgun (WGS) entry which is preliminary data.</text>
</comment>
<name>A0A835UYV0_VANPL</name>
<accession>A0A835UYV0</accession>
<dbReference type="PANTHER" id="PTHR33474">
    <property type="entry name" value="TRANSMEMBRANE PROTEIN"/>
    <property type="match status" value="1"/>
</dbReference>
<dbReference type="AlphaFoldDB" id="A0A835UYV0"/>
<protein>
    <submittedName>
        <fullName evidence="2">Uncharacterized protein</fullName>
    </submittedName>
</protein>
<reference evidence="2 3" key="1">
    <citation type="journal article" date="2020" name="Nat. Food">
        <title>A phased Vanilla planifolia genome enables genetic improvement of flavour and production.</title>
        <authorList>
            <person name="Hasing T."/>
            <person name="Tang H."/>
            <person name="Brym M."/>
            <person name="Khazi F."/>
            <person name="Huang T."/>
            <person name="Chambers A.H."/>
        </authorList>
    </citation>
    <scope>NUCLEOTIDE SEQUENCE [LARGE SCALE GENOMIC DNA]</scope>
    <source>
        <tissue evidence="2">Leaf</tissue>
    </source>
</reference>
<gene>
    <name evidence="2" type="ORF">HPP92_013841</name>
</gene>
<dbReference type="EMBL" id="JADCNM010000006">
    <property type="protein sequence ID" value="KAG0479122.1"/>
    <property type="molecule type" value="Genomic_DNA"/>
</dbReference>
<organism evidence="2 3">
    <name type="scientific">Vanilla planifolia</name>
    <name type="common">Vanilla</name>
    <dbReference type="NCBI Taxonomy" id="51239"/>
    <lineage>
        <taxon>Eukaryota</taxon>
        <taxon>Viridiplantae</taxon>
        <taxon>Streptophyta</taxon>
        <taxon>Embryophyta</taxon>
        <taxon>Tracheophyta</taxon>
        <taxon>Spermatophyta</taxon>
        <taxon>Magnoliopsida</taxon>
        <taxon>Liliopsida</taxon>
        <taxon>Asparagales</taxon>
        <taxon>Orchidaceae</taxon>
        <taxon>Vanilloideae</taxon>
        <taxon>Vanilleae</taxon>
        <taxon>Vanilla</taxon>
    </lineage>
</organism>
<dbReference type="PANTHER" id="PTHR33474:SF28">
    <property type="entry name" value="OS01G0815400 PROTEIN"/>
    <property type="match status" value="1"/>
</dbReference>